<dbReference type="AlphaFoldDB" id="A0A1I7ZQ53"/>
<sequence length="70" mass="8399">MNGPHERRLLNRNVDVFTLDTDRNPGHPGTQHTREYVHRKQITKVRRSTLNEGLRFLVPLFRYKELLCEQ</sequence>
<dbReference type="WBParaSite" id="L893_g28678.t1">
    <property type="protein sequence ID" value="L893_g28678.t1"/>
    <property type="gene ID" value="L893_g28678"/>
</dbReference>
<proteinExistence type="predicted"/>
<dbReference type="Proteomes" id="UP000095287">
    <property type="component" value="Unplaced"/>
</dbReference>
<keyword evidence="1" id="KW-1185">Reference proteome</keyword>
<evidence type="ECO:0000313" key="1">
    <source>
        <dbReference type="Proteomes" id="UP000095287"/>
    </source>
</evidence>
<name>A0A1I7ZQ53_9BILA</name>
<accession>A0A1I7ZQ53</accession>
<protein>
    <submittedName>
        <fullName evidence="2">Uncharacterized protein</fullName>
    </submittedName>
</protein>
<evidence type="ECO:0000313" key="2">
    <source>
        <dbReference type="WBParaSite" id="L893_g28678.t1"/>
    </source>
</evidence>
<organism evidence="1 2">
    <name type="scientific">Steinernema glaseri</name>
    <dbReference type="NCBI Taxonomy" id="37863"/>
    <lineage>
        <taxon>Eukaryota</taxon>
        <taxon>Metazoa</taxon>
        <taxon>Ecdysozoa</taxon>
        <taxon>Nematoda</taxon>
        <taxon>Chromadorea</taxon>
        <taxon>Rhabditida</taxon>
        <taxon>Tylenchina</taxon>
        <taxon>Panagrolaimomorpha</taxon>
        <taxon>Strongyloidoidea</taxon>
        <taxon>Steinernematidae</taxon>
        <taxon>Steinernema</taxon>
    </lineage>
</organism>
<reference evidence="2" key="1">
    <citation type="submission" date="2016-11" db="UniProtKB">
        <authorList>
            <consortium name="WormBaseParasite"/>
        </authorList>
    </citation>
    <scope>IDENTIFICATION</scope>
</reference>